<reference evidence="6" key="1">
    <citation type="submission" date="2022-11" db="UniProtKB">
        <authorList>
            <consortium name="WormBaseParasite"/>
        </authorList>
    </citation>
    <scope>IDENTIFICATION</scope>
</reference>
<dbReference type="InterPro" id="IPR001791">
    <property type="entry name" value="Laminin_G"/>
</dbReference>
<dbReference type="GO" id="GO:0016020">
    <property type="term" value="C:membrane"/>
    <property type="evidence" value="ECO:0007669"/>
    <property type="project" value="UniProtKB-SubCell"/>
</dbReference>
<evidence type="ECO:0000313" key="5">
    <source>
        <dbReference type="Proteomes" id="UP000887574"/>
    </source>
</evidence>
<dbReference type="CDD" id="cd00110">
    <property type="entry name" value="LamG"/>
    <property type="match status" value="1"/>
</dbReference>
<dbReference type="Gene3D" id="2.60.120.200">
    <property type="match status" value="1"/>
</dbReference>
<evidence type="ECO:0000259" key="4">
    <source>
        <dbReference type="PROSITE" id="PS50026"/>
    </source>
</evidence>
<dbReference type="InterPro" id="IPR013320">
    <property type="entry name" value="ConA-like_dom_sf"/>
</dbReference>
<sequence>MDGDMPAGFYDLQVDVVDATRNPVQNARSHIKVEVRVVPEIAFQNHATIRLEYNADTPIDSFSFLYEPEGEKSRLTRFKEYMERLLREDKCQVDVFSIKKSEAILQTSYKEVIDIRFTVQTEKGFLSPVLLNGLLAQYQSDIEQEIDARILGVGIDMCKLTHCDNGCQTVNRADTFGVMVDANNTAIVGVNASAHDECSCPVFLPPSSCDVDVCYNDGVCHNTYPGTFCECRNSNLNGFRCQGNTRSFNGAGFAWFKPMPACTSLNISLNFMTREDGLLLYNGPMRRTDKAEQKDVLNYQDFLSIYIKDGMPMVDLQFNGQATVELKINSIVTDGRFHQLTLSQQHKNLEFVLDECATLTSDVNDASECRIFKIAPDDDERLNIVTPLQLGGLAPLPTGVDYPEFVSGKKSLNGCIRKLVVNNDHYDLYNPVHYKNSVEGCSSYWGNACQVSSADATSNSVSASNNYCLNGECYAEVENAVPNVFVTLDMLVTVASVK</sequence>
<comment type="caution">
    <text evidence="2">Lacks conserved residue(s) required for the propagation of feature annotation.</text>
</comment>
<dbReference type="SUPFAM" id="SSF49899">
    <property type="entry name" value="Concanavalin A-like lectins/glucanases"/>
    <property type="match status" value="1"/>
</dbReference>
<dbReference type="PANTHER" id="PTHR15036:SF85">
    <property type="entry name" value="SP2353, ISOFORM A"/>
    <property type="match status" value="1"/>
</dbReference>
<dbReference type="InterPro" id="IPR000742">
    <property type="entry name" value="EGF"/>
</dbReference>
<name>A0A915E448_9BILA</name>
<evidence type="ECO:0000259" key="3">
    <source>
        <dbReference type="PROSITE" id="PS50025"/>
    </source>
</evidence>
<evidence type="ECO:0000256" key="2">
    <source>
        <dbReference type="PROSITE-ProRule" id="PRU00076"/>
    </source>
</evidence>
<dbReference type="InterPro" id="IPR056370">
    <property type="entry name" value="Shg-like_Ig-like"/>
</dbReference>
<organism evidence="5 6">
    <name type="scientific">Ditylenchus dipsaci</name>
    <dbReference type="NCBI Taxonomy" id="166011"/>
    <lineage>
        <taxon>Eukaryota</taxon>
        <taxon>Metazoa</taxon>
        <taxon>Ecdysozoa</taxon>
        <taxon>Nematoda</taxon>
        <taxon>Chromadorea</taxon>
        <taxon>Rhabditida</taxon>
        <taxon>Tylenchina</taxon>
        <taxon>Tylenchomorpha</taxon>
        <taxon>Sphaerularioidea</taxon>
        <taxon>Anguinidae</taxon>
        <taxon>Anguininae</taxon>
        <taxon>Ditylenchus</taxon>
    </lineage>
</organism>
<dbReference type="Proteomes" id="UP000887574">
    <property type="component" value="Unplaced"/>
</dbReference>
<proteinExistence type="predicted"/>
<dbReference type="AlphaFoldDB" id="A0A915E448"/>
<dbReference type="PROSITE" id="PS50026">
    <property type="entry name" value="EGF_3"/>
    <property type="match status" value="1"/>
</dbReference>
<keyword evidence="1" id="KW-1015">Disulfide bond</keyword>
<feature type="domain" description="EGF-like" evidence="4">
    <location>
        <begin position="205"/>
        <end position="242"/>
    </location>
</feature>
<accession>A0A915E448</accession>
<keyword evidence="2" id="KW-0245">EGF-like domain</keyword>
<dbReference type="Pfam" id="PF02210">
    <property type="entry name" value="Laminin_G_2"/>
    <property type="match status" value="1"/>
</dbReference>
<dbReference type="SMART" id="SM00282">
    <property type="entry name" value="LamG"/>
    <property type="match status" value="1"/>
</dbReference>
<dbReference type="Pfam" id="PF24811">
    <property type="entry name" value="Ig_Shg"/>
    <property type="match status" value="1"/>
</dbReference>
<dbReference type="PANTHER" id="PTHR15036">
    <property type="entry name" value="PIKACHURIN-LIKE PROTEIN"/>
    <property type="match status" value="1"/>
</dbReference>
<keyword evidence="5" id="KW-1185">Reference proteome</keyword>
<feature type="domain" description="Laminin G" evidence="3">
    <location>
        <begin position="243"/>
        <end position="441"/>
    </location>
</feature>
<evidence type="ECO:0000256" key="1">
    <source>
        <dbReference type="ARBA" id="ARBA00023157"/>
    </source>
</evidence>
<dbReference type="WBParaSite" id="jg26764">
    <property type="protein sequence ID" value="jg26764"/>
    <property type="gene ID" value="jg26764"/>
</dbReference>
<evidence type="ECO:0000313" key="6">
    <source>
        <dbReference type="WBParaSite" id="jg26764"/>
    </source>
</evidence>
<dbReference type="PROSITE" id="PS50025">
    <property type="entry name" value="LAM_G_DOMAIN"/>
    <property type="match status" value="1"/>
</dbReference>
<dbReference type="InterPro" id="IPR050372">
    <property type="entry name" value="Neurexin-related_CASP"/>
</dbReference>
<protein>
    <submittedName>
        <fullName evidence="6">Uncharacterized protein</fullName>
    </submittedName>
</protein>